<evidence type="ECO:0008006" key="4">
    <source>
        <dbReference type="Google" id="ProtNLM"/>
    </source>
</evidence>
<evidence type="ECO:0000256" key="1">
    <source>
        <dbReference type="SAM" id="MobiDB-lite"/>
    </source>
</evidence>
<keyword evidence="3" id="KW-1185">Reference proteome</keyword>
<feature type="compositionally biased region" description="Acidic residues" evidence="1">
    <location>
        <begin position="105"/>
        <end position="118"/>
    </location>
</feature>
<sequence>MEVGGDTQAPVGEITLASLLEALNNVTGDIAWMDGRIATWARTHSLSYSHTQNPPPNLAPNICVIGQEAPPNQSHPYQTPSNQNIPYQRPQPQPNLANEVRNEEDQGGYEGEGEEDPWNELPRNRPRGQLLQGGPRGRLGSMPFERKQHGNHPQGGDQWDVNVNQEVGQEAREGHVNRYQRGYYHSDQGGHGGWDVGINSIKMTLPTFEGECNPDAYFECDQIF</sequence>
<name>A0ABQ7U280_SOLTU</name>
<proteinExistence type="predicted"/>
<protein>
    <recommendedName>
        <fullName evidence="4">Integrase core domain containing protein</fullName>
    </recommendedName>
</protein>
<reference evidence="2 3" key="1">
    <citation type="journal article" date="2021" name="bioRxiv">
        <title>Chromosome-scale and haplotype-resolved genome assembly of a tetraploid potato cultivar.</title>
        <authorList>
            <person name="Sun H."/>
            <person name="Jiao W.-B."/>
            <person name="Krause K."/>
            <person name="Campoy J.A."/>
            <person name="Goel M."/>
            <person name="Folz-Donahue K."/>
            <person name="Kukat C."/>
            <person name="Huettel B."/>
            <person name="Schneeberger K."/>
        </authorList>
    </citation>
    <scope>NUCLEOTIDE SEQUENCE [LARGE SCALE GENOMIC DNA]</scope>
    <source>
        <strain evidence="2">SolTubOtavaFocal</strain>
        <tissue evidence="2">Leaves</tissue>
    </source>
</reference>
<organism evidence="2 3">
    <name type="scientific">Solanum tuberosum</name>
    <name type="common">Potato</name>
    <dbReference type="NCBI Taxonomy" id="4113"/>
    <lineage>
        <taxon>Eukaryota</taxon>
        <taxon>Viridiplantae</taxon>
        <taxon>Streptophyta</taxon>
        <taxon>Embryophyta</taxon>
        <taxon>Tracheophyta</taxon>
        <taxon>Spermatophyta</taxon>
        <taxon>Magnoliopsida</taxon>
        <taxon>eudicotyledons</taxon>
        <taxon>Gunneridae</taxon>
        <taxon>Pentapetalae</taxon>
        <taxon>asterids</taxon>
        <taxon>lamiids</taxon>
        <taxon>Solanales</taxon>
        <taxon>Solanaceae</taxon>
        <taxon>Solanoideae</taxon>
        <taxon>Solaneae</taxon>
        <taxon>Solanum</taxon>
    </lineage>
</organism>
<feature type="region of interest" description="Disordered" evidence="1">
    <location>
        <begin position="67"/>
        <end position="160"/>
    </location>
</feature>
<evidence type="ECO:0000313" key="3">
    <source>
        <dbReference type="Proteomes" id="UP000826656"/>
    </source>
</evidence>
<dbReference type="Proteomes" id="UP000826656">
    <property type="component" value="Unassembled WGS sequence"/>
</dbReference>
<gene>
    <name evidence="2" type="ORF">KY290_033616</name>
</gene>
<feature type="compositionally biased region" description="Polar residues" evidence="1">
    <location>
        <begin position="70"/>
        <end position="86"/>
    </location>
</feature>
<dbReference type="EMBL" id="JAIVGD010000026">
    <property type="protein sequence ID" value="KAH0740573.1"/>
    <property type="molecule type" value="Genomic_DNA"/>
</dbReference>
<accession>A0ABQ7U280</accession>
<evidence type="ECO:0000313" key="2">
    <source>
        <dbReference type="EMBL" id="KAH0740573.1"/>
    </source>
</evidence>
<comment type="caution">
    <text evidence="2">The sequence shown here is derived from an EMBL/GenBank/DDBJ whole genome shotgun (WGS) entry which is preliminary data.</text>
</comment>